<dbReference type="Proteomes" id="UP000887578">
    <property type="component" value="Unplaced"/>
</dbReference>
<accession>A0A914QLA9</accession>
<keyword evidence="1" id="KW-0472">Membrane</keyword>
<keyword evidence="2" id="KW-1185">Reference proteome</keyword>
<dbReference type="WBParaSite" id="PDA_v2.g28127.t1">
    <property type="protein sequence ID" value="PDA_v2.g28127.t1"/>
    <property type="gene ID" value="PDA_v2.g28127"/>
</dbReference>
<keyword evidence="1" id="KW-1133">Transmembrane helix</keyword>
<feature type="transmembrane region" description="Helical" evidence="1">
    <location>
        <begin position="72"/>
        <end position="95"/>
    </location>
</feature>
<evidence type="ECO:0000313" key="3">
    <source>
        <dbReference type="WBParaSite" id="PDA_v2.g28127.t1"/>
    </source>
</evidence>
<feature type="transmembrane region" description="Helical" evidence="1">
    <location>
        <begin position="102"/>
        <end position="127"/>
    </location>
</feature>
<evidence type="ECO:0000313" key="2">
    <source>
        <dbReference type="Proteomes" id="UP000887578"/>
    </source>
</evidence>
<dbReference type="AlphaFoldDB" id="A0A914QLA9"/>
<sequence length="162" mass="18289">MDNYRTFCCHVKTALAVICGFEIAVVAFTFITKVKHPLMICDIQNISTVDEVSEGRGPSVLSVKEEEVCTTYSLIVLFIIFHSIGNAFALMGIFVEQHRMILPILALLPFNILFSAMFFLSVIVSYFTVKPEYGGVSTFLSYWTVKILLKNVYKIILENCPQ</sequence>
<keyword evidence="1" id="KW-0812">Transmembrane</keyword>
<protein>
    <submittedName>
        <fullName evidence="3">Uncharacterized protein</fullName>
    </submittedName>
</protein>
<proteinExistence type="predicted"/>
<feature type="transmembrane region" description="Helical" evidence="1">
    <location>
        <begin position="12"/>
        <end position="31"/>
    </location>
</feature>
<name>A0A914QLA9_9BILA</name>
<reference evidence="3" key="1">
    <citation type="submission" date="2022-11" db="UniProtKB">
        <authorList>
            <consortium name="WormBaseParasite"/>
        </authorList>
    </citation>
    <scope>IDENTIFICATION</scope>
</reference>
<evidence type="ECO:0000256" key="1">
    <source>
        <dbReference type="SAM" id="Phobius"/>
    </source>
</evidence>
<organism evidence="2 3">
    <name type="scientific">Panagrolaimus davidi</name>
    <dbReference type="NCBI Taxonomy" id="227884"/>
    <lineage>
        <taxon>Eukaryota</taxon>
        <taxon>Metazoa</taxon>
        <taxon>Ecdysozoa</taxon>
        <taxon>Nematoda</taxon>
        <taxon>Chromadorea</taxon>
        <taxon>Rhabditida</taxon>
        <taxon>Tylenchina</taxon>
        <taxon>Panagrolaimomorpha</taxon>
        <taxon>Panagrolaimoidea</taxon>
        <taxon>Panagrolaimidae</taxon>
        <taxon>Panagrolaimus</taxon>
    </lineage>
</organism>